<proteinExistence type="predicted"/>
<evidence type="ECO:0000256" key="1">
    <source>
        <dbReference type="SAM" id="MobiDB-lite"/>
    </source>
</evidence>
<evidence type="ECO:0000313" key="2">
    <source>
        <dbReference type="EMBL" id="SIO73799.1"/>
    </source>
</evidence>
<dbReference type="InterPro" id="IPR029026">
    <property type="entry name" value="tRNA_m1G_MTases_N"/>
</dbReference>
<protein>
    <submittedName>
        <fullName evidence="2">Uncharacterized protein</fullName>
    </submittedName>
</protein>
<evidence type="ECO:0000313" key="3">
    <source>
        <dbReference type="Proteomes" id="UP000002899"/>
    </source>
</evidence>
<dbReference type="InterPro" id="IPR051259">
    <property type="entry name" value="rRNA_Methyltransferase"/>
</dbReference>
<reference evidence="2 3" key="3">
    <citation type="journal article" date="2016" name="Sci. Rep.">
        <title>Genome-wide diversity and gene expression profiling of Babesia microti isolates identify polymorphic genes that mediate host-pathogen interactions.</title>
        <authorList>
            <person name="Silva J.C."/>
            <person name="Cornillot E."/>
            <person name="McCracken C."/>
            <person name="Usmani-Brown S."/>
            <person name="Dwivedi A."/>
            <person name="Ifeonu O.O."/>
            <person name="Crabtree J."/>
            <person name="Gotia H.T."/>
            <person name="Virji A.Z."/>
            <person name="Reynes C."/>
            <person name="Colinge J."/>
            <person name="Kumar V."/>
            <person name="Lawres L."/>
            <person name="Pazzi J.E."/>
            <person name="Pablo J.V."/>
            <person name="Hung C."/>
            <person name="Brancato J."/>
            <person name="Kumari P."/>
            <person name="Orvis J."/>
            <person name="Tretina K."/>
            <person name="Chibucos M."/>
            <person name="Ott S."/>
            <person name="Sadzewicz L."/>
            <person name="Sengamalay N."/>
            <person name="Shetty A.C."/>
            <person name="Su Q."/>
            <person name="Tallon L."/>
            <person name="Fraser C.M."/>
            <person name="Frutos R."/>
            <person name="Molina D.M."/>
            <person name="Krause P.J."/>
            <person name="Ben Mamoun C."/>
        </authorList>
    </citation>
    <scope>NUCLEOTIDE SEQUENCE [LARGE SCALE GENOMIC DNA]</scope>
    <source>
        <strain evidence="2 3">RI</strain>
    </source>
</reference>
<sequence>MGRVTVPTLPASTVSKILGDIKYKALTRKSQVDKHNSQHSINRRSSKPAPHQVSKGQIVTSKTHPIAKHLLKLANSPSYRRNKNSTLLTSKKLVSDYCSLGRDLLKVYTHSLNSLPKGIHFAQLLLVSKHILKAASGVKSFDGGIVAEVPLPKVSKFDGPVVGRRILAIPCFNGHGKRVQHHFGTLVRTALSMRWDGVWLVGDGNPDFLDPLTIRISQASLYHMPFRYGSLGELFEFAKNNSFAVCTTTYDNITDDLHSSGHESHACYTSDRNSPNLASIPTTTMDSIHTECSRGNTGPKFTKGNAEYWPSRAWSELNSSSLVPLGDVRDIGKEAKGIILLVGQNKSYGRYQGYLSYCISITGAAQSKFPITIDPTTSTALVMYHLT</sequence>
<keyword evidence="3" id="KW-1185">Reference proteome</keyword>
<dbReference type="Gene3D" id="3.40.1280.10">
    <property type="match status" value="1"/>
</dbReference>
<dbReference type="GO" id="GO:0003723">
    <property type="term" value="F:RNA binding"/>
    <property type="evidence" value="ECO:0007669"/>
    <property type="project" value="TreeGrafter"/>
</dbReference>
<dbReference type="PANTHER" id="PTHR43191">
    <property type="entry name" value="RRNA METHYLTRANSFERASE 3"/>
    <property type="match status" value="1"/>
</dbReference>
<feature type="region of interest" description="Disordered" evidence="1">
    <location>
        <begin position="29"/>
        <end position="59"/>
    </location>
</feature>
<reference evidence="2 3" key="2">
    <citation type="journal article" date="2013" name="PLoS ONE">
        <title>Whole genome mapping and re-organization of the nuclear and mitochondrial genomes of Babesia microti isolates.</title>
        <authorList>
            <person name="Cornillot E."/>
            <person name="Dassouli A."/>
            <person name="Garg A."/>
            <person name="Pachikara N."/>
            <person name="Randazzo S."/>
            <person name="Depoix D."/>
            <person name="Carcy B."/>
            <person name="Delbecq S."/>
            <person name="Frutos R."/>
            <person name="Silva J.C."/>
            <person name="Sutton R."/>
            <person name="Krause P.J."/>
            <person name="Mamoun C.B."/>
        </authorList>
    </citation>
    <scope>NUCLEOTIDE SEQUENCE [LARGE SCALE GENOMIC DNA]</scope>
    <source>
        <strain evidence="2 3">RI</strain>
    </source>
</reference>
<accession>A0A1N6LY41</accession>
<dbReference type="EMBL" id="LN871599">
    <property type="protein sequence ID" value="SIO73799.1"/>
    <property type="molecule type" value="Genomic_DNA"/>
</dbReference>
<dbReference type="InterPro" id="IPR029028">
    <property type="entry name" value="Alpha/beta_knot_MTases"/>
</dbReference>
<reference evidence="2 3" key="1">
    <citation type="journal article" date="2012" name="Nucleic Acids Res.">
        <title>Sequencing of the smallest Apicomplexan genome from the human pathogen Babesia microti.</title>
        <authorList>
            <person name="Cornillot E."/>
            <person name="Hadj-Kaddour K."/>
            <person name="Dassouli A."/>
            <person name="Noel B."/>
            <person name="Ranwez V."/>
            <person name="Vacherie B."/>
            <person name="Augagneur Y."/>
            <person name="Bres V."/>
            <person name="Duclos A."/>
            <person name="Randazzo S."/>
            <person name="Carcy B."/>
            <person name="Debierre-Grockiego F."/>
            <person name="Delbecq S."/>
            <person name="Moubri-Menage K."/>
            <person name="Shams-Eldin H."/>
            <person name="Usmani-Brown S."/>
            <person name="Bringaud F."/>
            <person name="Wincker P."/>
            <person name="Vivares C.P."/>
            <person name="Schwarz R.T."/>
            <person name="Schetters T.P."/>
            <person name="Krause P.J."/>
            <person name="Gorenflot A."/>
            <person name="Berry V."/>
            <person name="Barbe V."/>
            <person name="Ben Mamoun C."/>
        </authorList>
    </citation>
    <scope>NUCLEOTIDE SEQUENCE [LARGE SCALE GENOMIC DNA]</scope>
    <source>
        <strain evidence="2 3">RI</strain>
    </source>
</reference>
<dbReference type="OrthoDB" id="7451790at2759"/>
<name>A0A1N6LY41_BABMR</name>
<dbReference type="Proteomes" id="UP000002899">
    <property type="component" value="Chromosome IV"/>
</dbReference>
<dbReference type="SUPFAM" id="SSF75217">
    <property type="entry name" value="alpha/beta knot"/>
    <property type="match status" value="1"/>
</dbReference>
<dbReference type="KEGG" id="bmic:BmR1_04g08275"/>
<dbReference type="AlphaFoldDB" id="A0A1N6LY41"/>
<dbReference type="RefSeq" id="XP_021337858.1">
    <property type="nucleotide sequence ID" value="XM_021482672.1"/>
</dbReference>
<dbReference type="PANTHER" id="PTHR43191:SF2">
    <property type="entry name" value="RRNA METHYLTRANSFERASE 3, MITOCHONDRIAL"/>
    <property type="match status" value="1"/>
</dbReference>
<dbReference type="VEuPathDB" id="PiroplasmaDB:BmR1_04g08275"/>
<dbReference type="GeneID" id="24426292"/>
<organism evidence="2 3">
    <name type="scientific">Babesia microti (strain RI)</name>
    <dbReference type="NCBI Taxonomy" id="1133968"/>
    <lineage>
        <taxon>Eukaryota</taxon>
        <taxon>Sar</taxon>
        <taxon>Alveolata</taxon>
        <taxon>Apicomplexa</taxon>
        <taxon>Aconoidasida</taxon>
        <taxon>Piroplasmida</taxon>
        <taxon>Babesiidae</taxon>
        <taxon>Babesia</taxon>
    </lineage>
</organism>